<dbReference type="InterPro" id="IPR005893">
    <property type="entry name" value="PotA-like"/>
</dbReference>
<evidence type="ECO:0000256" key="6">
    <source>
        <dbReference type="ARBA" id="ARBA00023136"/>
    </source>
</evidence>
<evidence type="ECO:0000256" key="3">
    <source>
        <dbReference type="ARBA" id="ARBA00022741"/>
    </source>
</evidence>
<keyword evidence="3 7" id="KW-0547">Nucleotide-binding</keyword>
<dbReference type="Gene3D" id="3.40.50.300">
    <property type="entry name" value="P-loop containing nucleotide triphosphate hydrolases"/>
    <property type="match status" value="1"/>
</dbReference>
<sequence length="525" mass="59440">MEEKKLIEFRGIVKNFDGQIVLKGINLDIYENEFVTLLGPSGCGKTTLLRILGGFLDADEGSVIFDGEEISRKPPYERELNTVFQKYALFPHLSVYENIAFGLKIKKMSKDVIDQKVMKMLKLIGLEGFENKNTTLLSGGQQQRVAIARALVNEPKVLLLDEPLAALDLKLRKEMQYELKRIQQEVGITFIFVTHDQEEALTMSDKIVVMKNGEIQQVGSPQDIYNEPANRYVANFIGESNIIPAVMVEDYKVRFDDITFDCVDFGFKENEPVDVVIRPEDIDIVDVKDGKMTGEVLSVLFKGVHYEIMVETVPGTSVTVNMRVIRNQDVKSEDGKEMISANDFYVDIDDVEGLDDKEIIALSNAQAWDPETDEYISIAKVEYSLEKEEGKYPVTFTTSGGTSIEKTIYVVDQPFVKNEKANEGVMAFNFFKTVDEITESQALDTDLKTWAGAQGWKLSNEDESVDLGVDYDFEPENVKEGVYQITFSTTGREFKIHTTDYTREGQEVGLTFFPEDIHVMSREVF</sequence>
<keyword evidence="2 7" id="KW-1003">Cell membrane</keyword>
<dbReference type="PROSITE" id="PS50893">
    <property type="entry name" value="ABC_TRANSPORTER_2"/>
    <property type="match status" value="1"/>
</dbReference>
<comment type="similarity">
    <text evidence="7">Belongs to the ABC transporter superfamily. Spermidine/putrescine importer (TC 3.A.1.11.1) family.</text>
</comment>
<accession>A0ABS2E5B8</accession>
<dbReference type="InterPro" id="IPR017871">
    <property type="entry name" value="ABC_transporter-like_CS"/>
</dbReference>
<dbReference type="EMBL" id="JACLYY010000001">
    <property type="protein sequence ID" value="MBM6736812.1"/>
    <property type="molecule type" value="Genomic_DNA"/>
</dbReference>
<dbReference type="PANTHER" id="PTHR42781">
    <property type="entry name" value="SPERMIDINE/PUTRESCINE IMPORT ATP-BINDING PROTEIN POTA"/>
    <property type="match status" value="1"/>
</dbReference>
<evidence type="ECO:0000256" key="4">
    <source>
        <dbReference type="ARBA" id="ARBA00022840"/>
    </source>
</evidence>
<dbReference type="PROSITE" id="PS00211">
    <property type="entry name" value="ABC_TRANSPORTER_1"/>
    <property type="match status" value="1"/>
</dbReference>
<evidence type="ECO:0000313" key="10">
    <source>
        <dbReference type="Proteomes" id="UP000716906"/>
    </source>
</evidence>
<dbReference type="CDD" id="cd03300">
    <property type="entry name" value="ABC_PotA_N"/>
    <property type="match status" value="1"/>
</dbReference>
<dbReference type="Pfam" id="PF00005">
    <property type="entry name" value="ABC_tran"/>
    <property type="match status" value="1"/>
</dbReference>
<name>A0ABS2E5B8_9FIRM</name>
<proteinExistence type="inferred from homology"/>
<comment type="caution">
    <text evidence="9">The sequence shown here is derived from an EMBL/GenBank/DDBJ whole genome shotgun (WGS) entry which is preliminary data.</text>
</comment>
<comment type="catalytic activity">
    <reaction evidence="7">
        <text>ATP + H2O + polyamine-[polyamine-binding protein]Side 1 = ADP + phosphate + polyamineSide 2 + [polyamine-binding protein]Side 1.</text>
        <dbReference type="EC" id="7.6.2.11"/>
    </reaction>
</comment>
<keyword evidence="5 7" id="KW-1278">Translocase</keyword>
<feature type="domain" description="ABC transporter" evidence="8">
    <location>
        <begin position="7"/>
        <end position="237"/>
    </location>
</feature>
<comment type="subunit">
    <text evidence="7">The complex is composed of two ATP-binding proteins (PotA), two transmembrane proteins (PotB and PotC) and a solute-binding protein (PotD).</text>
</comment>
<comment type="function">
    <text evidence="7">Part of the ABC transporter complex PotABCD involved in spermidine/putrescine import. Responsible for energy coupling to the transport system.</text>
</comment>
<dbReference type="InterPro" id="IPR003593">
    <property type="entry name" value="AAA+_ATPase"/>
</dbReference>
<dbReference type="Pfam" id="PF08402">
    <property type="entry name" value="TOBE_2"/>
    <property type="match status" value="1"/>
</dbReference>
<dbReference type="InterPro" id="IPR008995">
    <property type="entry name" value="Mo/tungstate-bd_C_term_dom"/>
</dbReference>
<dbReference type="SUPFAM" id="SSF52540">
    <property type="entry name" value="P-loop containing nucleoside triphosphate hydrolases"/>
    <property type="match status" value="1"/>
</dbReference>
<dbReference type="NCBIfam" id="TIGR01187">
    <property type="entry name" value="potA"/>
    <property type="match status" value="1"/>
</dbReference>
<dbReference type="InterPro" id="IPR017879">
    <property type="entry name" value="PotA_ATP-bd"/>
</dbReference>
<dbReference type="SMART" id="SM00382">
    <property type="entry name" value="AAA"/>
    <property type="match status" value="1"/>
</dbReference>
<evidence type="ECO:0000313" key="9">
    <source>
        <dbReference type="EMBL" id="MBM6736812.1"/>
    </source>
</evidence>
<dbReference type="EC" id="7.6.2.11" evidence="7"/>
<organism evidence="9 10">
    <name type="scientific">Faecalicatena fissicatena</name>
    <dbReference type="NCBI Taxonomy" id="290055"/>
    <lineage>
        <taxon>Bacteria</taxon>
        <taxon>Bacillati</taxon>
        <taxon>Bacillota</taxon>
        <taxon>Clostridia</taxon>
        <taxon>Lachnospirales</taxon>
        <taxon>Lachnospiraceae</taxon>
        <taxon>Faecalicatena</taxon>
    </lineage>
</organism>
<evidence type="ECO:0000256" key="1">
    <source>
        <dbReference type="ARBA" id="ARBA00022448"/>
    </source>
</evidence>
<keyword evidence="4 7" id="KW-0067">ATP-binding</keyword>
<dbReference type="InterPro" id="IPR027417">
    <property type="entry name" value="P-loop_NTPase"/>
</dbReference>
<dbReference type="Gene3D" id="2.40.50.100">
    <property type="match status" value="1"/>
</dbReference>
<keyword evidence="1 7" id="KW-0813">Transport</keyword>
<dbReference type="InterPro" id="IPR013611">
    <property type="entry name" value="Transp-assoc_OB_typ2"/>
</dbReference>
<dbReference type="GO" id="GO:0005524">
    <property type="term" value="F:ATP binding"/>
    <property type="evidence" value="ECO:0007669"/>
    <property type="project" value="UniProtKB-KW"/>
</dbReference>
<dbReference type="InterPro" id="IPR050093">
    <property type="entry name" value="ABC_SmlMolc_Importer"/>
</dbReference>
<evidence type="ECO:0000256" key="2">
    <source>
        <dbReference type="ARBA" id="ARBA00022475"/>
    </source>
</evidence>
<dbReference type="InterPro" id="IPR003439">
    <property type="entry name" value="ABC_transporter-like_ATP-bd"/>
</dbReference>
<keyword evidence="10" id="KW-1185">Reference proteome</keyword>
<dbReference type="Proteomes" id="UP000716906">
    <property type="component" value="Unassembled WGS sequence"/>
</dbReference>
<dbReference type="PANTHER" id="PTHR42781:SF4">
    <property type="entry name" value="SPERMIDINE_PUTRESCINE IMPORT ATP-BINDING PROTEIN POTA"/>
    <property type="match status" value="1"/>
</dbReference>
<evidence type="ECO:0000256" key="5">
    <source>
        <dbReference type="ARBA" id="ARBA00022967"/>
    </source>
</evidence>
<gene>
    <name evidence="7" type="primary">potA</name>
    <name evidence="9" type="ORF">H7U36_01630</name>
</gene>
<evidence type="ECO:0000259" key="8">
    <source>
        <dbReference type="PROSITE" id="PS50893"/>
    </source>
</evidence>
<evidence type="ECO:0000256" key="7">
    <source>
        <dbReference type="RuleBase" id="RU364083"/>
    </source>
</evidence>
<keyword evidence="6 7" id="KW-0472">Membrane</keyword>
<reference evidence="9 10" key="1">
    <citation type="journal article" date="2021" name="Sci. Rep.">
        <title>The distribution of antibiotic resistance genes in chicken gut microbiota commensals.</title>
        <authorList>
            <person name="Juricova H."/>
            <person name="Matiasovicova J."/>
            <person name="Kubasova T."/>
            <person name="Cejkova D."/>
            <person name="Rychlik I."/>
        </authorList>
    </citation>
    <scope>NUCLEOTIDE SEQUENCE [LARGE SCALE GENOMIC DNA]</scope>
    <source>
        <strain evidence="9 10">An773</strain>
    </source>
</reference>
<protein>
    <recommendedName>
        <fullName evidence="7">Spermidine/putrescine import ATP-binding protein PotA</fullName>
        <ecNumber evidence="7">7.6.2.11</ecNumber>
    </recommendedName>
</protein>
<dbReference type="SUPFAM" id="SSF50331">
    <property type="entry name" value="MOP-like"/>
    <property type="match status" value="1"/>
</dbReference>